<dbReference type="EMBL" id="CAJOAX010005984">
    <property type="protein sequence ID" value="CAF3966803.1"/>
    <property type="molecule type" value="Genomic_DNA"/>
</dbReference>
<evidence type="ECO:0000256" key="1">
    <source>
        <dbReference type="SAM" id="MobiDB-lite"/>
    </source>
</evidence>
<evidence type="ECO:0000313" key="2">
    <source>
        <dbReference type="EMBL" id="CAF3966803.1"/>
    </source>
</evidence>
<feature type="region of interest" description="Disordered" evidence="1">
    <location>
        <begin position="90"/>
        <end position="131"/>
    </location>
</feature>
<dbReference type="AlphaFoldDB" id="A0A819LMI2"/>
<feature type="compositionally biased region" description="Basic and acidic residues" evidence="1">
    <location>
        <begin position="107"/>
        <end position="131"/>
    </location>
</feature>
<name>A0A819LMI2_9BILA</name>
<reference evidence="2" key="1">
    <citation type="submission" date="2021-02" db="EMBL/GenBank/DDBJ databases">
        <authorList>
            <person name="Nowell W R."/>
        </authorList>
    </citation>
    <scope>NUCLEOTIDE SEQUENCE</scope>
</reference>
<protein>
    <submittedName>
        <fullName evidence="2">Uncharacterized protein</fullName>
    </submittedName>
</protein>
<evidence type="ECO:0000313" key="3">
    <source>
        <dbReference type="Proteomes" id="UP000663823"/>
    </source>
</evidence>
<dbReference type="Proteomes" id="UP000663823">
    <property type="component" value="Unassembled WGS sequence"/>
</dbReference>
<feature type="compositionally biased region" description="Low complexity" evidence="1">
    <location>
        <begin position="93"/>
        <end position="106"/>
    </location>
</feature>
<accession>A0A819LMI2</accession>
<sequence length="131" mass="15340">MDELLKQTIINELLEKIKAIQYNEIALTKLECEERKKILKAEDDYNKATEKKVNRDDLKIFENKMNFQKERTNLVVKAVEIFDNAKYSETTQAPEAAVPVEEVAPNEVEKKTEEVEPKKKEETQKKQLDQN</sequence>
<gene>
    <name evidence="2" type="ORF">OTI717_LOCUS27214</name>
</gene>
<proteinExistence type="predicted"/>
<comment type="caution">
    <text evidence="2">The sequence shown here is derived from an EMBL/GenBank/DDBJ whole genome shotgun (WGS) entry which is preliminary data.</text>
</comment>
<organism evidence="2 3">
    <name type="scientific">Rotaria sordida</name>
    <dbReference type="NCBI Taxonomy" id="392033"/>
    <lineage>
        <taxon>Eukaryota</taxon>
        <taxon>Metazoa</taxon>
        <taxon>Spiralia</taxon>
        <taxon>Gnathifera</taxon>
        <taxon>Rotifera</taxon>
        <taxon>Eurotatoria</taxon>
        <taxon>Bdelloidea</taxon>
        <taxon>Philodinida</taxon>
        <taxon>Philodinidae</taxon>
        <taxon>Rotaria</taxon>
    </lineage>
</organism>